<dbReference type="RefSeq" id="WP_076627053.1">
    <property type="nucleotide sequence ID" value="NZ_CP019312.1"/>
</dbReference>
<evidence type="ECO:0000313" key="2">
    <source>
        <dbReference type="Proteomes" id="UP000186336"/>
    </source>
</evidence>
<gene>
    <name evidence="1" type="ORF">BWR18_05415</name>
</gene>
<dbReference type="Proteomes" id="UP000186336">
    <property type="component" value="Chromosome"/>
</dbReference>
<proteinExistence type="predicted"/>
<sequence>MPVRFRILPDRGLVVVRYTGHAAIDDTMRATRAYVSHPHYAPGQKQLVDFSAITGYEKDYVRFMQMQAEKAGRFAGSGTQSLVVYIAPTPISQELASLFFKSWNDVHAVVPIVQDSETEALTLLGETKETVDTLLMPTSGRRALQ</sequence>
<dbReference type="EMBL" id="CP019312">
    <property type="protein sequence ID" value="APX11189.1"/>
    <property type="molecule type" value="Genomic_DNA"/>
</dbReference>
<dbReference type="KEGG" id="tom:BWR18_05415"/>
<dbReference type="AlphaFoldDB" id="A0A1P8MTA3"/>
<name>A0A1P8MTA3_9RHOB</name>
<organism evidence="1 2">
    <name type="scientific">Tateyamaria omphalii</name>
    <dbReference type="NCBI Taxonomy" id="299262"/>
    <lineage>
        <taxon>Bacteria</taxon>
        <taxon>Pseudomonadati</taxon>
        <taxon>Pseudomonadota</taxon>
        <taxon>Alphaproteobacteria</taxon>
        <taxon>Rhodobacterales</taxon>
        <taxon>Roseobacteraceae</taxon>
        <taxon>Tateyamaria</taxon>
    </lineage>
</organism>
<reference evidence="1 2" key="1">
    <citation type="submission" date="2017-01" db="EMBL/GenBank/DDBJ databases">
        <title>Complete genome of Tateyamaria omphalii DOK1-4 isolated from seawater in Dokdo.</title>
        <authorList>
            <person name="Kim J.H."/>
            <person name="Chi W.-J."/>
        </authorList>
    </citation>
    <scope>NUCLEOTIDE SEQUENCE [LARGE SCALE GENOMIC DNA]</scope>
    <source>
        <strain evidence="1 2">DOK1-4</strain>
    </source>
</reference>
<keyword evidence="2" id="KW-1185">Reference proteome</keyword>
<dbReference type="STRING" id="299262.BWR18_05415"/>
<evidence type="ECO:0000313" key="1">
    <source>
        <dbReference type="EMBL" id="APX11189.1"/>
    </source>
</evidence>
<protein>
    <submittedName>
        <fullName evidence="1">Uncharacterized protein</fullName>
    </submittedName>
</protein>
<accession>A0A1P8MTA3</accession>